<evidence type="ECO:0000313" key="2">
    <source>
        <dbReference type="Proteomes" id="UP001295423"/>
    </source>
</evidence>
<dbReference type="Proteomes" id="UP001295423">
    <property type="component" value="Unassembled WGS sequence"/>
</dbReference>
<dbReference type="EMBL" id="CAKOGP040002313">
    <property type="protein sequence ID" value="CAJ1966887.1"/>
    <property type="molecule type" value="Genomic_DNA"/>
</dbReference>
<sequence length="127" mass="14437">MKVASQPKSLRLRMTRFFNKGKKHVYGFPIKDDCTLDTLNLSGRSHDSIKSIQSQSETRSDSLTAARMSALKQLQQIEGNSHPDVLFAMKYLARAHRRNGDVVVSEQMEEIIHSQHIIQSQRSLVSL</sequence>
<dbReference type="AlphaFoldDB" id="A0AAD2G9W4"/>
<comment type="caution">
    <text evidence="1">The sequence shown here is derived from an EMBL/GenBank/DDBJ whole genome shotgun (WGS) entry which is preliminary data.</text>
</comment>
<protein>
    <recommendedName>
        <fullName evidence="3">Kinesin light chain</fullName>
    </recommendedName>
</protein>
<name>A0AAD2G9W4_9STRA</name>
<keyword evidence="2" id="KW-1185">Reference proteome</keyword>
<evidence type="ECO:0008006" key="3">
    <source>
        <dbReference type="Google" id="ProtNLM"/>
    </source>
</evidence>
<accession>A0AAD2G9W4</accession>
<evidence type="ECO:0000313" key="1">
    <source>
        <dbReference type="EMBL" id="CAJ1966887.1"/>
    </source>
</evidence>
<organism evidence="1 2">
    <name type="scientific">Cylindrotheca closterium</name>
    <dbReference type="NCBI Taxonomy" id="2856"/>
    <lineage>
        <taxon>Eukaryota</taxon>
        <taxon>Sar</taxon>
        <taxon>Stramenopiles</taxon>
        <taxon>Ochrophyta</taxon>
        <taxon>Bacillariophyta</taxon>
        <taxon>Bacillariophyceae</taxon>
        <taxon>Bacillariophycidae</taxon>
        <taxon>Bacillariales</taxon>
        <taxon>Bacillariaceae</taxon>
        <taxon>Cylindrotheca</taxon>
    </lineage>
</organism>
<gene>
    <name evidence="1" type="ORF">CYCCA115_LOCUS22473</name>
</gene>
<proteinExistence type="predicted"/>
<reference evidence="1" key="1">
    <citation type="submission" date="2023-08" db="EMBL/GenBank/DDBJ databases">
        <authorList>
            <person name="Audoor S."/>
            <person name="Bilcke G."/>
        </authorList>
    </citation>
    <scope>NUCLEOTIDE SEQUENCE</scope>
</reference>